<keyword evidence="1" id="KW-0472">Membrane</keyword>
<evidence type="ECO:0000313" key="3">
    <source>
        <dbReference type="Proteomes" id="UP000001307"/>
    </source>
</evidence>
<protein>
    <recommendedName>
        <fullName evidence="4">G-protein coupled receptors family 1 profile domain-containing protein</fullName>
    </recommendedName>
</protein>
<reference evidence="2 3" key="1">
    <citation type="journal article" date="2010" name="Science">
        <title>Plasticity of animal genome architecture unmasked by rapid evolution of a pelagic tunicate.</title>
        <authorList>
            <person name="Denoeud F."/>
            <person name="Henriet S."/>
            <person name="Mungpakdee S."/>
            <person name="Aury J.M."/>
            <person name="Da Silva C."/>
            <person name="Brinkmann H."/>
            <person name="Mikhaleva J."/>
            <person name="Olsen L.C."/>
            <person name="Jubin C."/>
            <person name="Canestro C."/>
            <person name="Bouquet J.M."/>
            <person name="Danks G."/>
            <person name="Poulain J."/>
            <person name="Campsteijn C."/>
            <person name="Adamski M."/>
            <person name="Cross I."/>
            <person name="Yadetie F."/>
            <person name="Muffato M."/>
            <person name="Louis A."/>
            <person name="Butcher S."/>
            <person name="Tsagkogeorga G."/>
            <person name="Konrad A."/>
            <person name="Singh S."/>
            <person name="Jensen M.F."/>
            <person name="Cong E.H."/>
            <person name="Eikeseth-Otteraa H."/>
            <person name="Noel B."/>
            <person name="Anthouard V."/>
            <person name="Porcel B.M."/>
            <person name="Kachouri-Lafond R."/>
            <person name="Nishino A."/>
            <person name="Ugolini M."/>
            <person name="Chourrout P."/>
            <person name="Nishida H."/>
            <person name="Aasland R."/>
            <person name="Huzurbazar S."/>
            <person name="Westhof E."/>
            <person name="Delsuc F."/>
            <person name="Lehrach H."/>
            <person name="Reinhardt R."/>
            <person name="Weissenbach J."/>
            <person name="Roy S.W."/>
            <person name="Artiguenave F."/>
            <person name="Postlethwait J.H."/>
            <person name="Manak J.R."/>
            <person name="Thompson E.M."/>
            <person name="Jaillon O."/>
            <person name="Du Pasquier L."/>
            <person name="Boudinot P."/>
            <person name="Liberles D.A."/>
            <person name="Volff J.N."/>
            <person name="Philippe H."/>
            <person name="Lenhard B."/>
            <person name="Roest Crollius H."/>
            <person name="Wincker P."/>
            <person name="Chourrout D."/>
        </authorList>
    </citation>
    <scope>NUCLEOTIDE SEQUENCE [LARGE SCALE GENOMIC DNA]</scope>
</reference>
<dbReference type="Gene3D" id="1.20.1070.10">
    <property type="entry name" value="Rhodopsin 7-helix transmembrane proteins"/>
    <property type="match status" value="1"/>
</dbReference>
<accession>E4WTK2</accession>
<dbReference type="SUPFAM" id="SSF81321">
    <property type="entry name" value="Family A G protein-coupled receptor-like"/>
    <property type="match status" value="1"/>
</dbReference>
<keyword evidence="3" id="KW-1185">Reference proteome</keyword>
<evidence type="ECO:0008006" key="4">
    <source>
        <dbReference type="Google" id="ProtNLM"/>
    </source>
</evidence>
<dbReference type="InParanoid" id="E4WTK2"/>
<proteinExistence type="predicted"/>
<keyword evidence="1" id="KW-0812">Transmembrane</keyword>
<keyword evidence="1" id="KW-1133">Transmembrane helix</keyword>
<dbReference type="AlphaFoldDB" id="E4WTK2"/>
<dbReference type="EMBL" id="FN653016">
    <property type="protein sequence ID" value="CBY06970.1"/>
    <property type="molecule type" value="Genomic_DNA"/>
</dbReference>
<sequence length="176" mass="20217">MDSLANVCFSSFAPVNERSSQSEEKGYGKIKIPLCEIWRSMEALERDRDAKKRKKKHFRFGIIFLLNDKAAHLYGNLKEIKKACLVGVLSIVAVVLHFIFLQVLFKMGRQKTFQRKKEWSITGIFLLTSCVAQIFYILLVAPGEITFLITQEWKFGLLSCKLFKSMKDVTSGIELE</sequence>
<feature type="transmembrane region" description="Helical" evidence="1">
    <location>
        <begin position="119"/>
        <end position="139"/>
    </location>
</feature>
<evidence type="ECO:0000256" key="1">
    <source>
        <dbReference type="SAM" id="Phobius"/>
    </source>
</evidence>
<gene>
    <name evidence="2" type="ORF">GSOID_T00006047001</name>
</gene>
<feature type="transmembrane region" description="Helical" evidence="1">
    <location>
        <begin position="87"/>
        <end position="107"/>
    </location>
</feature>
<dbReference type="Proteomes" id="UP000001307">
    <property type="component" value="Unassembled WGS sequence"/>
</dbReference>
<name>E4WTK2_OIKDI</name>
<evidence type="ECO:0000313" key="2">
    <source>
        <dbReference type="EMBL" id="CBY06970.1"/>
    </source>
</evidence>
<organism evidence="2 3">
    <name type="scientific">Oikopleura dioica</name>
    <name type="common">Tunicate</name>
    <dbReference type="NCBI Taxonomy" id="34765"/>
    <lineage>
        <taxon>Eukaryota</taxon>
        <taxon>Metazoa</taxon>
        <taxon>Chordata</taxon>
        <taxon>Tunicata</taxon>
        <taxon>Appendicularia</taxon>
        <taxon>Copelata</taxon>
        <taxon>Oikopleuridae</taxon>
        <taxon>Oikopleura</taxon>
    </lineage>
</organism>